<dbReference type="Proteomes" id="UP000756132">
    <property type="component" value="Chromosome 1"/>
</dbReference>
<reference evidence="4" key="2">
    <citation type="journal article" date="2022" name="Microb. Genom.">
        <title>A chromosome-scale genome assembly of the tomato pathogen Cladosporium fulvum reveals a compartmentalized genome architecture and the presence of a dispensable chromosome.</title>
        <authorList>
            <person name="Zaccaron A.Z."/>
            <person name="Chen L.H."/>
            <person name="Samaras A."/>
            <person name="Stergiopoulos I."/>
        </authorList>
    </citation>
    <scope>NUCLEOTIDE SEQUENCE</scope>
    <source>
        <strain evidence="4">Race5_Kim</strain>
    </source>
</reference>
<gene>
    <name evidence="4" type="ORF">CLAFUR5_02135</name>
</gene>
<dbReference type="AlphaFoldDB" id="A0A9Q8P2S4"/>
<evidence type="ECO:0000313" key="4">
    <source>
        <dbReference type="EMBL" id="UJO10967.1"/>
    </source>
</evidence>
<evidence type="ECO:0000256" key="3">
    <source>
        <dbReference type="SAM" id="SignalP"/>
    </source>
</evidence>
<sequence length="807" mass="88920">MGTAMDTAMGVLAIALMAWLCAYCITSSQPADAQPEDIKFREVDECKRSKPVKQDRKTTSRPTQEQKYKRRDGDEEREQLRTERLHAASKVTASPELIEAEVRRARMTAEELKHDMKRRQRERELYTENKDLHARLDQQRAAYDSHVARITRGREEAQRALQREQEAYRGTEEELDLMKDELSTVTDLRVNKQVGGDSMALTEPDPAARSATAWEKRYQQARSRIWALFKERRQRAAELASTKKRVQALGEAAVRQRHDHVRLKRRCERAARDKTALCSRIRLEKTRGRDAMDQLQIEHNRALTWAEASIETLQQDVGSKQSTISKYKSRVQTLDNQRKKAAIDHAQALKRQQKAAADQLSELNNKYQQQGVELSTTNIEVARLQKQSEDKSSLIAELRRQLDEFQKQNSTSSGSTPKGGAPNDSGHSRGAKPMSDPPGGTQHAEGDELPKPQTHTTSDQRGEDMEVEPTPIPLGSDDPSEGRPDAPDTGMEDAQAPQQSATHAADVHMTDEPAPNEPISQTPDATMGDAPASDGSASHAAPNATVSNDIPPPEKASSNVRDTNMDEAPLASKKSAPAAHPPYTPEKEPPGASIEGPPVTGSIPSRAANLPQATGGPSSSGTSSSTGSLPRPTATSTNTAASPPPSGSPSPNHTNTPSADPLMVTYDQLRAVVKPEGSTFGQTLKPLSKQILVKGNERAEKARIDEVTRMLREITTNDGNMKYFLKPDQIPLRPESLEKATILQPPTPHEIRAAIGASGVAYKDLLAKFLCRMKEKKDLTDEVEKIAVDRDGWLGLKGFKSVKSRKK</sequence>
<feature type="chain" id="PRO_5040295769" evidence="3">
    <location>
        <begin position="34"/>
        <end position="807"/>
    </location>
</feature>
<feature type="coiled-coil region" evidence="1">
    <location>
        <begin position="102"/>
        <end position="181"/>
    </location>
</feature>
<name>A0A9Q8P2S4_PASFU</name>
<feature type="compositionally biased region" description="Low complexity" evidence="2">
    <location>
        <begin position="649"/>
        <end position="659"/>
    </location>
</feature>
<evidence type="ECO:0000313" key="5">
    <source>
        <dbReference type="Proteomes" id="UP000756132"/>
    </source>
</evidence>
<keyword evidence="5" id="KW-1185">Reference proteome</keyword>
<protein>
    <submittedName>
        <fullName evidence="4">Uncharacterized protein</fullName>
    </submittedName>
</protein>
<feature type="compositionally biased region" description="Basic and acidic residues" evidence="2">
    <location>
        <begin position="45"/>
        <end position="86"/>
    </location>
</feature>
<evidence type="ECO:0000256" key="2">
    <source>
        <dbReference type="SAM" id="MobiDB-lite"/>
    </source>
</evidence>
<dbReference type="EMBL" id="CP090163">
    <property type="protein sequence ID" value="UJO10967.1"/>
    <property type="molecule type" value="Genomic_DNA"/>
</dbReference>
<evidence type="ECO:0000256" key="1">
    <source>
        <dbReference type="SAM" id="Coils"/>
    </source>
</evidence>
<feature type="compositionally biased region" description="Polar residues" evidence="2">
    <location>
        <begin position="407"/>
        <end position="416"/>
    </location>
</feature>
<feature type="compositionally biased region" description="Low complexity" evidence="2">
    <location>
        <begin position="568"/>
        <end position="578"/>
    </location>
</feature>
<organism evidence="4 5">
    <name type="scientific">Passalora fulva</name>
    <name type="common">Tomato leaf mold</name>
    <name type="synonym">Cladosporium fulvum</name>
    <dbReference type="NCBI Taxonomy" id="5499"/>
    <lineage>
        <taxon>Eukaryota</taxon>
        <taxon>Fungi</taxon>
        <taxon>Dikarya</taxon>
        <taxon>Ascomycota</taxon>
        <taxon>Pezizomycotina</taxon>
        <taxon>Dothideomycetes</taxon>
        <taxon>Dothideomycetidae</taxon>
        <taxon>Mycosphaerellales</taxon>
        <taxon>Mycosphaerellaceae</taxon>
        <taxon>Fulvia</taxon>
    </lineage>
</organism>
<feature type="region of interest" description="Disordered" evidence="2">
    <location>
        <begin position="405"/>
        <end position="660"/>
    </location>
</feature>
<reference evidence="4" key="1">
    <citation type="submission" date="2021-12" db="EMBL/GenBank/DDBJ databases">
        <authorList>
            <person name="Zaccaron A."/>
            <person name="Stergiopoulos I."/>
        </authorList>
    </citation>
    <scope>NUCLEOTIDE SEQUENCE</scope>
    <source>
        <strain evidence="4">Race5_Kim</strain>
    </source>
</reference>
<keyword evidence="1" id="KW-0175">Coiled coil</keyword>
<feature type="signal peptide" evidence="3">
    <location>
        <begin position="1"/>
        <end position="33"/>
    </location>
</feature>
<dbReference type="RefSeq" id="XP_047755333.1">
    <property type="nucleotide sequence ID" value="XM_047901283.1"/>
</dbReference>
<feature type="compositionally biased region" description="Low complexity" evidence="2">
    <location>
        <begin position="614"/>
        <end position="641"/>
    </location>
</feature>
<dbReference type="KEGG" id="ffu:CLAFUR5_02135"/>
<keyword evidence="3" id="KW-0732">Signal</keyword>
<dbReference type="GeneID" id="71982013"/>
<accession>A0A9Q8P2S4</accession>
<proteinExistence type="predicted"/>
<feature type="region of interest" description="Disordered" evidence="2">
    <location>
        <begin position="45"/>
        <end position="90"/>
    </location>
</feature>